<proteinExistence type="predicted"/>
<organism evidence="1 2">
    <name type="scientific">Perkinsus olseni</name>
    <name type="common">Perkinsus atlanticus</name>
    <dbReference type="NCBI Taxonomy" id="32597"/>
    <lineage>
        <taxon>Eukaryota</taxon>
        <taxon>Sar</taxon>
        <taxon>Alveolata</taxon>
        <taxon>Perkinsozoa</taxon>
        <taxon>Perkinsea</taxon>
        <taxon>Perkinsida</taxon>
        <taxon>Perkinsidae</taxon>
        <taxon>Perkinsus</taxon>
    </lineage>
</organism>
<comment type="caution">
    <text evidence="1">The sequence shown here is derived from an EMBL/GenBank/DDBJ whole genome shotgun (WGS) entry which is preliminary data.</text>
</comment>
<dbReference type="OMA" id="GVYHIAP"/>
<reference evidence="1 2" key="1">
    <citation type="submission" date="2020-04" db="EMBL/GenBank/DDBJ databases">
        <title>Perkinsus olseni comparative genomics.</title>
        <authorList>
            <person name="Bogema D.R."/>
        </authorList>
    </citation>
    <scope>NUCLEOTIDE SEQUENCE [LARGE SCALE GENOMIC DNA]</scope>
    <source>
        <strain evidence="1 2">ATCC PRA-207</strain>
    </source>
</reference>
<evidence type="ECO:0000313" key="2">
    <source>
        <dbReference type="Proteomes" id="UP000553632"/>
    </source>
</evidence>
<name>A0A7J6RKZ1_PEROL</name>
<accession>A0A7J6RKZ1</accession>
<dbReference type="EMBL" id="JABANO010025078">
    <property type="protein sequence ID" value="KAF4720836.1"/>
    <property type="molecule type" value="Genomic_DNA"/>
</dbReference>
<evidence type="ECO:0000313" key="1">
    <source>
        <dbReference type="EMBL" id="KAF4720836.1"/>
    </source>
</evidence>
<dbReference type="Proteomes" id="UP000553632">
    <property type="component" value="Unassembled WGS sequence"/>
</dbReference>
<dbReference type="AlphaFoldDB" id="A0A7J6RKZ1"/>
<sequence>MYGRNSDGFYQNSTGIIFKTTDPDHYGDMKVQLNVVEADTMEPAKVTVETSGWVHMLKEYPGFKFRWNPAPGDDLFDINSFGYVHTSIPAITSAHHPDGTKSNTGRQYIEGAADRNGMNLFDIQAQINRVKDGWEFDVVFEANRRSLKGHVAGVYHIAPASFKYPQKRCVPVGI</sequence>
<protein>
    <submittedName>
        <fullName evidence="1">Uncharacterized protein</fullName>
    </submittedName>
</protein>
<gene>
    <name evidence="1" type="ORF">FOZ63_025371</name>
</gene>
<keyword evidence="2" id="KW-1185">Reference proteome</keyword>